<keyword evidence="5" id="KW-1185">Reference proteome</keyword>
<evidence type="ECO:0000256" key="2">
    <source>
        <dbReference type="SAM" id="MobiDB-lite"/>
    </source>
</evidence>
<dbReference type="Gene3D" id="1.10.260.40">
    <property type="entry name" value="lambda repressor-like DNA-binding domains"/>
    <property type="match status" value="1"/>
</dbReference>
<organism evidence="4 5">
    <name type="scientific">Rhodopseudomonas rhenobacensis</name>
    <dbReference type="NCBI Taxonomy" id="87461"/>
    <lineage>
        <taxon>Bacteria</taxon>
        <taxon>Pseudomonadati</taxon>
        <taxon>Pseudomonadota</taxon>
        <taxon>Alphaproteobacteria</taxon>
        <taxon>Hyphomicrobiales</taxon>
        <taxon>Nitrobacteraceae</taxon>
        <taxon>Rhodopseudomonas</taxon>
    </lineage>
</organism>
<dbReference type="GO" id="GO:0003677">
    <property type="term" value="F:DNA binding"/>
    <property type="evidence" value="ECO:0007669"/>
    <property type="project" value="UniProtKB-KW"/>
</dbReference>
<dbReference type="CDD" id="cd00093">
    <property type="entry name" value="HTH_XRE"/>
    <property type="match status" value="1"/>
</dbReference>
<proteinExistence type="predicted"/>
<dbReference type="RefSeq" id="WP_184259799.1">
    <property type="nucleotide sequence ID" value="NZ_JACHIH010000025.1"/>
</dbReference>
<dbReference type="InterPro" id="IPR010982">
    <property type="entry name" value="Lambda_DNA-bd_dom_sf"/>
</dbReference>
<dbReference type="SMART" id="SM00530">
    <property type="entry name" value="HTH_XRE"/>
    <property type="match status" value="1"/>
</dbReference>
<feature type="region of interest" description="Disordered" evidence="2">
    <location>
        <begin position="82"/>
        <end position="103"/>
    </location>
</feature>
<dbReference type="Pfam" id="PF01381">
    <property type="entry name" value="HTH_3"/>
    <property type="match status" value="1"/>
</dbReference>
<dbReference type="InterPro" id="IPR013430">
    <property type="entry name" value="Toxin_antidote_HigA"/>
</dbReference>
<name>A0A7W7Z667_9BRAD</name>
<feature type="compositionally biased region" description="Basic and acidic residues" evidence="2">
    <location>
        <begin position="82"/>
        <end position="93"/>
    </location>
</feature>
<dbReference type="EMBL" id="JACHIH010000025">
    <property type="protein sequence ID" value="MBB5048758.1"/>
    <property type="molecule type" value="Genomic_DNA"/>
</dbReference>
<evidence type="ECO:0000256" key="1">
    <source>
        <dbReference type="ARBA" id="ARBA00023125"/>
    </source>
</evidence>
<dbReference type="PANTHER" id="PTHR36924">
    <property type="entry name" value="ANTITOXIN HIGA-1"/>
    <property type="match status" value="1"/>
</dbReference>
<dbReference type="NCBIfam" id="TIGR02607">
    <property type="entry name" value="antidote_HigA"/>
    <property type="match status" value="1"/>
</dbReference>
<gene>
    <name evidence="4" type="ORF">HNR60_003528</name>
</gene>
<dbReference type="Proteomes" id="UP000542353">
    <property type="component" value="Unassembled WGS sequence"/>
</dbReference>
<keyword evidence="1" id="KW-0238">DNA-binding</keyword>
<feature type="domain" description="HTH cro/C1-type" evidence="3">
    <location>
        <begin position="23"/>
        <end position="70"/>
    </location>
</feature>
<protein>
    <submittedName>
        <fullName evidence="4">Addiction module HigA family antidote</fullName>
    </submittedName>
</protein>
<dbReference type="PROSITE" id="PS50943">
    <property type="entry name" value="HTH_CROC1"/>
    <property type="match status" value="1"/>
</dbReference>
<dbReference type="InterPro" id="IPR001387">
    <property type="entry name" value="Cro/C1-type_HTH"/>
</dbReference>
<dbReference type="PANTHER" id="PTHR36924:SF1">
    <property type="entry name" value="ANTITOXIN HIGA-1"/>
    <property type="match status" value="1"/>
</dbReference>
<evidence type="ECO:0000259" key="3">
    <source>
        <dbReference type="PROSITE" id="PS50943"/>
    </source>
</evidence>
<evidence type="ECO:0000313" key="5">
    <source>
        <dbReference type="Proteomes" id="UP000542353"/>
    </source>
</evidence>
<comment type="caution">
    <text evidence="4">The sequence shown here is derived from an EMBL/GenBank/DDBJ whole genome shotgun (WGS) entry which is preliminary data.</text>
</comment>
<reference evidence="4 5" key="1">
    <citation type="submission" date="2020-08" db="EMBL/GenBank/DDBJ databases">
        <title>Genomic Encyclopedia of Type Strains, Phase IV (KMG-IV): sequencing the most valuable type-strain genomes for metagenomic binning, comparative biology and taxonomic classification.</title>
        <authorList>
            <person name="Goeker M."/>
        </authorList>
    </citation>
    <scope>NUCLEOTIDE SEQUENCE [LARGE SCALE GENOMIC DNA]</scope>
    <source>
        <strain evidence="4 5">DSM 12706</strain>
    </source>
</reference>
<accession>A0A7W7Z667</accession>
<dbReference type="SUPFAM" id="SSF47413">
    <property type="entry name" value="lambda repressor-like DNA-binding domains"/>
    <property type="match status" value="1"/>
</dbReference>
<dbReference type="AlphaFoldDB" id="A0A7W7Z667"/>
<sequence length="103" mass="11678">MLMTKRKPANVGEILVTEFIEPLGLTQGRLAEAMGVQRKHVNELCNNRRAVTAATALILAKVFGNSAEFWLNVQRRSDLWEAMHSPRERERIQRARPLKPAAT</sequence>
<evidence type="ECO:0000313" key="4">
    <source>
        <dbReference type="EMBL" id="MBB5048758.1"/>
    </source>
</evidence>